<evidence type="ECO:0008006" key="10">
    <source>
        <dbReference type="Google" id="ProtNLM"/>
    </source>
</evidence>
<evidence type="ECO:0000259" key="7">
    <source>
        <dbReference type="Pfam" id="PF17682"/>
    </source>
</evidence>
<comment type="subcellular location">
    <subcellularLocation>
        <location evidence="1">Nucleus</location>
    </subcellularLocation>
</comment>
<evidence type="ECO:0000256" key="5">
    <source>
        <dbReference type="SAM" id="MobiDB-lite"/>
    </source>
</evidence>
<evidence type="ECO:0000256" key="3">
    <source>
        <dbReference type="ARBA" id="ARBA00023163"/>
    </source>
</evidence>
<dbReference type="InterPro" id="IPR041499">
    <property type="entry name" value="Tfc1/Sfc1_N"/>
</dbReference>
<keyword evidence="3" id="KW-0804">Transcription</keyword>
<protein>
    <recommendedName>
        <fullName evidence="10">Transcription factor IIIC subunit 5 HTH domain-containing protein</fullName>
    </recommendedName>
</protein>
<reference evidence="8 9" key="1">
    <citation type="submission" date="2012-04" db="EMBL/GenBank/DDBJ databases">
        <title>The Genome Sequence of Saprolegnia declina VS20.</title>
        <authorList>
            <consortium name="The Broad Institute Genome Sequencing Platform"/>
            <person name="Russ C."/>
            <person name="Nusbaum C."/>
            <person name="Tyler B."/>
            <person name="van West P."/>
            <person name="Dieguez-Uribeondo J."/>
            <person name="de Bruijn I."/>
            <person name="Tripathy S."/>
            <person name="Jiang R."/>
            <person name="Young S.K."/>
            <person name="Zeng Q."/>
            <person name="Gargeya S."/>
            <person name="Fitzgerald M."/>
            <person name="Haas B."/>
            <person name="Abouelleil A."/>
            <person name="Alvarado L."/>
            <person name="Arachchi H.M."/>
            <person name="Berlin A."/>
            <person name="Chapman S.B."/>
            <person name="Goldberg J."/>
            <person name="Griggs A."/>
            <person name="Gujja S."/>
            <person name="Hansen M."/>
            <person name="Howarth C."/>
            <person name="Imamovic A."/>
            <person name="Larimer J."/>
            <person name="McCowen C."/>
            <person name="Montmayeur A."/>
            <person name="Murphy C."/>
            <person name="Neiman D."/>
            <person name="Pearson M."/>
            <person name="Priest M."/>
            <person name="Roberts A."/>
            <person name="Saif S."/>
            <person name="Shea T."/>
            <person name="Sisk P."/>
            <person name="Sykes S."/>
            <person name="Wortman J."/>
            <person name="Nusbaum C."/>
            <person name="Birren B."/>
        </authorList>
    </citation>
    <scope>NUCLEOTIDE SEQUENCE [LARGE SCALE GENOMIC DNA]</scope>
    <source>
        <strain evidence="8 9">VS20</strain>
    </source>
</reference>
<dbReference type="GO" id="GO:0005634">
    <property type="term" value="C:nucleus"/>
    <property type="evidence" value="ECO:0007669"/>
    <property type="project" value="UniProtKB-SubCell"/>
</dbReference>
<dbReference type="GO" id="GO:0000127">
    <property type="term" value="C:transcription factor TFIIIC complex"/>
    <property type="evidence" value="ECO:0007669"/>
    <property type="project" value="InterPro"/>
</dbReference>
<evidence type="ECO:0000313" key="8">
    <source>
        <dbReference type="EMBL" id="EQC27138.1"/>
    </source>
</evidence>
<dbReference type="InterPro" id="IPR019136">
    <property type="entry name" value="TF_IIIC_su-5_HTH"/>
</dbReference>
<dbReference type="PANTHER" id="PTHR13230:SF5">
    <property type="entry name" value="GENERAL TRANSCRIPTION FACTOR 3C POLYPEPTIDE 5"/>
    <property type="match status" value="1"/>
</dbReference>
<feature type="domain" description="Transcription factor IIIC subunit Tfc1/Sfc1 triple barrel" evidence="7">
    <location>
        <begin position="17"/>
        <end position="110"/>
    </location>
</feature>
<feature type="compositionally biased region" description="Acidic residues" evidence="5">
    <location>
        <begin position="476"/>
        <end position="522"/>
    </location>
</feature>
<sequence length="533" mass="60084">MEEPRLTLAIPKTEALCVEMPMLFKDVAKAPAYFGGMQNLSTIQETKTPFLPIKLRPGEPNCKPIFADRAKTQTFVLKVTKKRPHEPCTAAITAITSEKFVCEGMADYQYFAAPKYLESMAAPVSKKLLLYRTISSPSELELVPEVFSRVDLPIRYEFKQRPKFKEREPGDDASPTTKVTGRGVQYVNFRTDKDVPQFQGPQSMPKTRGIPAELEEQVLTFIRQKLDERPIWHRHKLFENVPAAERRVALRFLPYMCYIFLSGPWRGMWVRMGYDPRTTPSSALYQMLEIRGNRELVLSTVSTQKKKISRNKFTSRLSTVVQSMDAEDDVALHFKQKKRHNRSKSTVKTAPLADLDDDAPTHLIYGIPLSTGYFHIQLCDLRENNPSINAAMTPFDTHMRQSASILSGWYPSCMFATLREMLRFHIATVVGRPAEELAMRQKHIRALERAMLNDLAARGDVDSDDNTKRPSTTTGDDGDAPADEATADEATADEVNSADEDDGDDDDDDDDDADAGDEEETKQDDSVATVIAL</sequence>
<keyword evidence="2" id="KW-0238">DNA-binding</keyword>
<dbReference type="RefSeq" id="XP_008619424.1">
    <property type="nucleotide sequence ID" value="XM_008621202.1"/>
</dbReference>
<accession>T0R4W9</accession>
<name>T0R4W9_SAPDV</name>
<dbReference type="Pfam" id="PF17682">
    <property type="entry name" value="Tau95_N"/>
    <property type="match status" value="1"/>
</dbReference>
<dbReference type="InterPro" id="IPR042536">
    <property type="entry name" value="TFIIIC_tauA_Sfc1"/>
</dbReference>
<evidence type="ECO:0000256" key="2">
    <source>
        <dbReference type="ARBA" id="ARBA00023125"/>
    </source>
</evidence>
<dbReference type="Gene3D" id="3.30.200.160">
    <property type="entry name" value="TFIIIC, subcomplex tauA, subunit Sfc1, barrel domain"/>
    <property type="match status" value="1"/>
</dbReference>
<dbReference type="GO" id="GO:0001002">
    <property type="term" value="F:RNA polymerase III type 1 promoter sequence-specific DNA binding"/>
    <property type="evidence" value="ECO:0007669"/>
    <property type="project" value="TreeGrafter"/>
</dbReference>
<feature type="region of interest" description="Disordered" evidence="5">
    <location>
        <begin position="458"/>
        <end position="533"/>
    </location>
</feature>
<dbReference type="OMA" id="NLRHAIP"/>
<organism evidence="8 9">
    <name type="scientific">Saprolegnia diclina (strain VS20)</name>
    <dbReference type="NCBI Taxonomy" id="1156394"/>
    <lineage>
        <taxon>Eukaryota</taxon>
        <taxon>Sar</taxon>
        <taxon>Stramenopiles</taxon>
        <taxon>Oomycota</taxon>
        <taxon>Saprolegniomycetes</taxon>
        <taxon>Saprolegniales</taxon>
        <taxon>Saprolegniaceae</taxon>
        <taxon>Saprolegnia</taxon>
    </lineage>
</organism>
<evidence type="ECO:0000256" key="1">
    <source>
        <dbReference type="ARBA" id="ARBA00004123"/>
    </source>
</evidence>
<feature type="domain" description="Transcription factor IIIC subunit 5 HTH" evidence="6">
    <location>
        <begin position="142"/>
        <end position="291"/>
    </location>
</feature>
<dbReference type="OrthoDB" id="5598268at2759"/>
<dbReference type="AlphaFoldDB" id="T0R4W9"/>
<dbReference type="GeneID" id="19955766"/>
<evidence type="ECO:0000259" key="6">
    <source>
        <dbReference type="Pfam" id="PF09734"/>
    </source>
</evidence>
<keyword evidence="9" id="KW-1185">Reference proteome</keyword>
<dbReference type="Pfam" id="PF09734">
    <property type="entry name" value="Tau95"/>
    <property type="match status" value="1"/>
</dbReference>
<proteinExistence type="predicted"/>
<dbReference type="GO" id="GO:0006384">
    <property type="term" value="P:transcription initiation at RNA polymerase III promoter"/>
    <property type="evidence" value="ECO:0007669"/>
    <property type="project" value="InterPro"/>
</dbReference>
<dbReference type="STRING" id="1156394.T0R4W9"/>
<dbReference type="Proteomes" id="UP000030762">
    <property type="component" value="Unassembled WGS sequence"/>
</dbReference>
<dbReference type="VEuPathDB" id="FungiDB:SDRG_15039"/>
<dbReference type="eggNOG" id="KOG2473">
    <property type="taxonomic scope" value="Eukaryota"/>
</dbReference>
<gene>
    <name evidence="8" type="ORF">SDRG_15039</name>
</gene>
<evidence type="ECO:0000313" key="9">
    <source>
        <dbReference type="Proteomes" id="UP000030762"/>
    </source>
</evidence>
<dbReference type="EMBL" id="JH767214">
    <property type="protein sequence ID" value="EQC27138.1"/>
    <property type="molecule type" value="Genomic_DNA"/>
</dbReference>
<feature type="compositionally biased region" description="Basic and acidic residues" evidence="5">
    <location>
        <begin position="458"/>
        <end position="468"/>
    </location>
</feature>
<dbReference type="InParanoid" id="T0R4W9"/>
<evidence type="ECO:0000256" key="4">
    <source>
        <dbReference type="ARBA" id="ARBA00023242"/>
    </source>
</evidence>
<dbReference type="GO" id="GO:0001003">
    <property type="term" value="F:RNA polymerase III type 2 promoter sequence-specific DNA binding"/>
    <property type="evidence" value="ECO:0007669"/>
    <property type="project" value="TreeGrafter"/>
</dbReference>
<dbReference type="InterPro" id="IPR040454">
    <property type="entry name" value="TF_IIIC_Tfc1/Sfc1"/>
</dbReference>
<dbReference type="PANTHER" id="PTHR13230">
    <property type="entry name" value="GENERAL TRANSCRIPTION FACTOR IIIC, POLYPEPTIDE 5"/>
    <property type="match status" value="1"/>
</dbReference>
<keyword evidence="4" id="KW-0539">Nucleus</keyword>